<dbReference type="AlphaFoldDB" id="A0A8K0T9J1"/>
<keyword evidence="1" id="KW-0472">Membrane</keyword>
<name>A0A8K0T9J1_9HYPO</name>
<dbReference type="EMBL" id="JAGPNK010000001">
    <property type="protein sequence ID" value="KAH7329694.1"/>
    <property type="molecule type" value="Genomic_DNA"/>
</dbReference>
<dbReference type="OrthoDB" id="4115096at2759"/>
<dbReference type="Proteomes" id="UP000813444">
    <property type="component" value="Unassembled WGS sequence"/>
</dbReference>
<gene>
    <name evidence="2" type="ORF">B0I35DRAFT_456975</name>
</gene>
<evidence type="ECO:0000313" key="3">
    <source>
        <dbReference type="Proteomes" id="UP000813444"/>
    </source>
</evidence>
<organism evidence="2 3">
    <name type="scientific">Stachybotrys elegans</name>
    <dbReference type="NCBI Taxonomy" id="80388"/>
    <lineage>
        <taxon>Eukaryota</taxon>
        <taxon>Fungi</taxon>
        <taxon>Dikarya</taxon>
        <taxon>Ascomycota</taxon>
        <taxon>Pezizomycotina</taxon>
        <taxon>Sordariomycetes</taxon>
        <taxon>Hypocreomycetidae</taxon>
        <taxon>Hypocreales</taxon>
        <taxon>Stachybotryaceae</taxon>
        <taxon>Stachybotrys</taxon>
    </lineage>
</organism>
<evidence type="ECO:0000256" key="1">
    <source>
        <dbReference type="SAM" id="Phobius"/>
    </source>
</evidence>
<keyword evidence="3" id="KW-1185">Reference proteome</keyword>
<evidence type="ECO:0000313" key="2">
    <source>
        <dbReference type="EMBL" id="KAH7329694.1"/>
    </source>
</evidence>
<comment type="caution">
    <text evidence="2">The sequence shown here is derived from an EMBL/GenBank/DDBJ whole genome shotgun (WGS) entry which is preliminary data.</text>
</comment>
<proteinExistence type="predicted"/>
<protein>
    <submittedName>
        <fullName evidence="2">Uncharacterized protein</fullName>
    </submittedName>
</protein>
<reference evidence="2" key="1">
    <citation type="journal article" date="2021" name="Nat. Commun.">
        <title>Genetic determinants of endophytism in the Arabidopsis root mycobiome.</title>
        <authorList>
            <person name="Mesny F."/>
            <person name="Miyauchi S."/>
            <person name="Thiergart T."/>
            <person name="Pickel B."/>
            <person name="Atanasova L."/>
            <person name="Karlsson M."/>
            <person name="Huettel B."/>
            <person name="Barry K.W."/>
            <person name="Haridas S."/>
            <person name="Chen C."/>
            <person name="Bauer D."/>
            <person name="Andreopoulos W."/>
            <person name="Pangilinan J."/>
            <person name="LaButti K."/>
            <person name="Riley R."/>
            <person name="Lipzen A."/>
            <person name="Clum A."/>
            <person name="Drula E."/>
            <person name="Henrissat B."/>
            <person name="Kohler A."/>
            <person name="Grigoriev I.V."/>
            <person name="Martin F.M."/>
            <person name="Hacquard S."/>
        </authorList>
    </citation>
    <scope>NUCLEOTIDE SEQUENCE</scope>
    <source>
        <strain evidence="2">MPI-CAGE-CH-0235</strain>
    </source>
</reference>
<keyword evidence="1" id="KW-1133">Transmembrane helix</keyword>
<keyword evidence="1" id="KW-0812">Transmembrane</keyword>
<accession>A0A8K0T9J1</accession>
<sequence length="670" mass="76495">MEALNCTGLNATECLLRVTASILEELKESNWDPASFVVTFVIGIIAAAFAFFAIIQGLLAAGPGRHKCSIYAIGTWARLSKRKFDWSELRYRSIAQTPVIRVTDLVHKMTIDFKWGDSNWNQERLFPKLKHDPKDTSDYFPATWLRLLTYTRLHHPELWPTNPQGTDYLPSDLAAAPAYSTIADLTIIASIAAGKIRFDLSGQSTTNEASIQGEYMDLNFRNHPILGVYGAIDQARVGGNYITRSPDSRYDNFTNYYRPPARELFGKIAYSQGYLPVVQQLNNSYERLVASISLSPETWKYWYYEMIQAIYDPHYECGLVSTTQEDAVGSHRDMIFEWCQQGRFGVFNTYRLKSDCWDLEEGGILILAAAVPVSNINLFPRKLTKIDEKLIFLVILSRYCMKADVSLSEDIVGGDTSEVNTTPGAESRKPFSAFQVKKEIWLQSCVYTTSLGKPDKFRVDQKIFSFGGWTGKSPVQRELDRIDSWIEKNQLEGVMVCRVMALALTAAVCKQMYHGNQLRRRWPTECDITREERKGLDETINNQGEFVPNSLSAVTDVVSLQVRKLRDYQQNLKTGAVSVDEYYTKSCKTHEHSRFPSAEKPFRFLEYMEHITKLWEKDGDGFKYPTEQVQYYLDDLLIYRATLIHMIISQAADNNHIVSNPDYLRAPVAQ</sequence>
<feature type="transmembrane region" description="Helical" evidence="1">
    <location>
        <begin position="36"/>
        <end position="61"/>
    </location>
</feature>